<feature type="transmembrane region" description="Helical" evidence="1">
    <location>
        <begin position="21"/>
        <end position="43"/>
    </location>
</feature>
<keyword evidence="1" id="KW-1133">Transmembrane helix</keyword>
<evidence type="ECO:0000256" key="1">
    <source>
        <dbReference type="SAM" id="Phobius"/>
    </source>
</evidence>
<dbReference type="RefSeq" id="WP_009185786.1">
    <property type="nucleotide sequence ID" value="NZ_AMGM01000047.1"/>
</dbReference>
<feature type="transmembrane region" description="Helical" evidence="1">
    <location>
        <begin position="199"/>
        <end position="220"/>
    </location>
</feature>
<evidence type="ECO:0000313" key="3">
    <source>
        <dbReference type="Proteomes" id="UP000004478"/>
    </source>
</evidence>
<dbReference type="EMBL" id="AMGM01000047">
    <property type="protein sequence ID" value="EKB48606.1"/>
    <property type="molecule type" value="Genomic_DNA"/>
</dbReference>
<feature type="transmembrane region" description="Helical" evidence="1">
    <location>
        <begin position="159"/>
        <end position="179"/>
    </location>
</feature>
<evidence type="ECO:0000313" key="2">
    <source>
        <dbReference type="EMBL" id="EKB48606.1"/>
    </source>
</evidence>
<reference evidence="2 3" key="1">
    <citation type="journal article" date="2012" name="J. Bacteriol.">
        <title>Draft Genome Sequence of Cecembia lonarensis Strain LW9T, Isolated from Lonar Lake, a Haloalkaline Lake in India.</title>
        <authorList>
            <person name="Shivaji S."/>
            <person name="Ara S."/>
            <person name="Singh A."/>
            <person name="Pinnaka A.K."/>
        </authorList>
    </citation>
    <scope>NUCLEOTIDE SEQUENCE [LARGE SCALE GENOMIC DNA]</scope>
    <source>
        <strain evidence="2 3">LW9</strain>
    </source>
</reference>
<keyword evidence="1" id="KW-0812">Transmembrane</keyword>
<keyword evidence="3" id="KW-1185">Reference proteome</keyword>
<gene>
    <name evidence="2" type="ORF">B879_02764</name>
</gene>
<feature type="transmembrane region" description="Helical" evidence="1">
    <location>
        <begin position="452"/>
        <end position="470"/>
    </location>
</feature>
<organism evidence="2 3">
    <name type="scientific">Cecembia lonarensis (strain CCUG 58316 / KCTC 22772 / LW9)</name>
    <dbReference type="NCBI Taxonomy" id="1225176"/>
    <lineage>
        <taxon>Bacteria</taxon>
        <taxon>Pseudomonadati</taxon>
        <taxon>Bacteroidota</taxon>
        <taxon>Cytophagia</taxon>
        <taxon>Cytophagales</taxon>
        <taxon>Cyclobacteriaceae</taxon>
        <taxon>Cecembia</taxon>
    </lineage>
</organism>
<name>K1L1H1_CECL9</name>
<protein>
    <submittedName>
        <fullName evidence="2">Uncharacterized protein</fullName>
    </submittedName>
</protein>
<feature type="transmembrane region" description="Helical" evidence="1">
    <location>
        <begin position="426"/>
        <end position="446"/>
    </location>
</feature>
<keyword evidence="1" id="KW-0472">Membrane</keyword>
<dbReference type="AlphaFoldDB" id="K1L1H1"/>
<feature type="transmembrane region" description="Helical" evidence="1">
    <location>
        <begin position="232"/>
        <end position="249"/>
    </location>
</feature>
<feature type="transmembrane region" description="Helical" evidence="1">
    <location>
        <begin position="277"/>
        <end position="298"/>
    </location>
</feature>
<feature type="transmembrane region" description="Helical" evidence="1">
    <location>
        <begin position="72"/>
        <end position="92"/>
    </location>
</feature>
<comment type="caution">
    <text evidence="2">The sequence shown here is derived from an EMBL/GenBank/DDBJ whole genome shotgun (WGS) entry which is preliminary data.</text>
</comment>
<proteinExistence type="predicted"/>
<feature type="transmembrane region" description="Helical" evidence="1">
    <location>
        <begin position="255"/>
        <end position="270"/>
    </location>
</feature>
<dbReference type="OrthoDB" id="2414544at2"/>
<dbReference type="Proteomes" id="UP000004478">
    <property type="component" value="Unassembled WGS sequence"/>
</dbReference>
<sequence>MMVIQHSVERKALFGEKLNFKFLKFMILLINSFGTTVTFYFSFENSSNGTFFMWLIPLFYTVLFYKTNMLYGALNFFGIAIFNAILFFRYLISPAYSSLYGIYDHSRAGLISEFANRESILLMLYEMICFFIVFHFSIKKLIKYKNIMSQEIYFKNLKVRGLIVVMMIGVISFLIFPAIRERTNFLIASGFGESNLSAIAGIGFLFTEASLQCLFLLVVINQFKNLIIGQKVKDLLIIFIIILQVSIFWSESRTTVVVNGIASIGLLLYLKLLNKTIFVSIVSVTIIATLSLSAFQMFKDGDLVAFRSSISEYSDQQTSVDYLQSYFGGQNLIANAIELKPKIQNRINIETFFNEIIGSILFIRQVFPPSNNQTTVHFNKIFGHDEMNSMILPTLGQGYLYFGLIGAPIISVLFSVLLIKAEKSLLLSNTIGEKYAFLVLVIWLGLFPLQNMNIIAATIFNVFGPLYLFVKFNKVF</sequence>
<feature type="transmembrane region" description="Helical" evidence="1">
    <location>
        <begin position="399"/>
        <end position="419"/>
    </location>
</feature>
<feature type="transmembrane region" description="Helical" evidence="1">
    <location>
        <begin position="120"/>
        <end position="138"/>
    </location>
</feature>
<feature type="transmembrane region" description="Helical" evidence="1">
    <location>
        <begin position="49"/>
        <end position="65"/>
    </location>
</feature>
<accession>K1L1H1</accession>